<evidence type="ECO:0000313" key="3">
    <source>
        <dbReference type="Proteomes" id="UP000054279"/>
    </source>
</evidence>
<feature type="region of interest" description="Disordered" evidence="1">
    <location>
        <begin position="75"/>
        <end position="131"/>
    </location>
</feature>
<dbReference type="Proteomes" id="UP000054279">
    <property type="component" value="Unassembled WGS sequence"/>
</dbReference>
<accession>A0A0C9VD61</accession>
<dbReference type="HOGENOM" id="CLU_316676_0_0_1"/>
<sequence>MPLSHPSHLFLPYSKARVSRTFPPITNQLSLTPERSPSPLYLILNRTFSVSFDEGADCISNAMARNAGVTVVQSASRQSSSHLPLNSERDNNCSEPDNSNIEPSSDSEGIPENRKIPKSKGEVGHPGGNGYSLSNKLKWDKTVYEAVQKGVHRLADAHLNNNFGISKQDDRDVWIANQEFPILRKYVVYWPARDMVKLYLKTSSERACRDLPPSTRKNLTRKLRCVSILIFLNMTGTLALVILGKAQLAQDAFDSRQLPNFLANINDGNVPEMLDFQDIGIDWASEIFVRQSHAKIEDVTGFVEKHRAIEAIAELAVKETGDFCYAPMNFENIWNMVDVLKQQQLDRDGLYLLIYFLALANRNSPIPPSLPLGICNLMLEERDEILARAAINSRLVTSPASERHQENMTSPIILTPTGVGRLPPQRDSNPFRNQLKGISPSVSDSTRSLSTSTTDTADESQSQPSFPQAPIQVLQSTPISNTGAGSSQMPEQSFQPPLAGQGQGNTQRTPSNANSSAPLTSHMSTSGSQKTPNIPMDTSHSYSRRPTTNPFQSSSTSGAQLTGQPSGAQRGGQPLDNNGTIPAGMSLEEISQAISGHILELTVAQLMNTGQCPRRSDIAFGLPVHQQSKPEGLTKLNDDIRKLTNKLMGWNRDEQPYTIPPARPTKQELDDFVMGQTSGPTADNFRLDLCKLSKDHEEHNLQKRWNNRASVVFARDFLRLCEGNPRWYIVDSQRESFLAQKFTDKLRRLKDVHQLQSRLSVATEQDRYRILKEQQDGQKPGRHQARRVELFEFRKRLLEFPKDVPSAYMDVLLMLGVNGMSSEDTDPESRVKPYKFYHIPKLYARPNVLGANSHRGGNVRRTRIGDHANSVHVGPVPQYPKCFYDLRFFEKRPGALQVLQSNPEWIGHLFYRNRSSQDLTT</sequence>
<name>A0A0C9VD61_SPHS4</name>
<feature type="compositionally biased region" description="Low complexity" evidence="1">
    <location>
        <begin position="439"/>
        <end position="462"/>
    </location>
</feature>
<reference evidence="2 3" key="1">
    <citation type="submission" date="2014-06" db="EMBL/GenBank/DDBJ databases">
        <title>Evolutionary Origins and Diversification of the Mycorrhizal Mutualists.</title>
        <authorList>
            <consortium name="DOE Joint Genome Institute"/>
            <consortium name="Mycorrhizal Genomics Consortium"/>
            <person name="Kohler A."/>
            <person name="Kuo A."/>
            <person name="Nagy L.G."/>
            <person name="Floudas D."/>
            <person name="Copeland A."/>
            <person name="Barry K.W."/>
            <person name="Cichocki N."/>
            <person name="Veneault-Fourrey C."/>
            <person name="LaButti K."/>
            <person name="Lindquist E.A."/>
            <person name="Lipzen A."/>
            <person name="Lundell T."/>
            <person name="Morin E."/>
            <person name="Murat C."/>
            <person name="Riley R."/>
            <person name="Ohm R."/>
            <person name="Sun H."/>
            <person name="Tunlid A."/>
            <person name="Henrissat B."/>
            <person name="Grigoriev I.V."/>
            <person name="Hibbett D.S."/>
            <person name="Martin F."/>
        </authorList>
    </citation>
    <scope>NUCLEOTIDE SEQUENCE [LARGE SCALE GENOMIC DNA]</scope>
    <source>
        <strain evidence="2 3">SS14</strain>
    </source>
</reference>
<dbReference type="EMBL" id="KN837114">
    <property type="protein sequence ID" value="KIJ44909.1"/>
    <property type="molecule type" value="Genomic_DNA"/>
</dbReference>
<gene>
    <name evidence="2" type="ORF">M422DRAFT_251528</name>
</gene>
<feature type="region of interest" description="Disordered" evidence="1">
    <location>
        <begin position="398"/>
        <end position="583"/>
    </location>
</feature>
<evidence type="ECO:0000256" key="1">
    <source>
        <dbReference type="SAM" id="MobiDB-lite"/>
    </source>
</evidence>
<keyword evidence="3" id="KW-1185">Reference proteome</keyword>
<feature type="compositionally biased region" description="Polar residues" evidence="1">
    <location>
        <begin position="93"/>
        <end position="107"/>
    </location>
</feature>
<feature type="compositionally biased region" description="Polar residues" evidence="1">
    <location>
        <begin position="504"/>
        <end position="567"/>
    </location>
</feature>
<proteinExistence type="predicted"/>
<feature type="compositionally biased region" description="Polar residues" evidence="1">
    <location>
        <begin position="473"/>
        <end position="495"/>
    </location>
</feature>
<protein>
    <submittedName>
        <fullName evidence="2">Uncharacterized protein</fullName>
    </submittedName>
</protein>
<organism evidence="2 3">
    <name type="scientific">Sphaerobolus stellatus (strain SS14)</name>
    <dbReference type="NCBI Taxonomy" id="990650"/>
    <lineage>
        <taxon>Eukaryota</taxon>
        <taxon>Fungi</taxon>
        <taxon>Dikarya</taxon>
        <taxon>Basidiomycota</taxon>
        <taxon>Agaricomycotina</taxon>
        <taxon>Agaricomycetes</taxon>
        <taxon>Phallomycetidae</taxon>
        <taxon>Geastrales</taxon>
        <taxon>Sphaerobolaceae</taxon>
        <taxon>Sphaerobolus</taxon>
    </lineage>
</organism>
<feature type="compositionally biased region" description="Polar residues" evidence="1">
    <location>
        <begin position="75"/>
        <end position="84"/>
    </location>
</feature>
<dbReference type="AlphaFoldDB" id="A0A0C9VD61"/>
<evidence type="ECO:0000313" key="2">
    <source>
        <dbReference type="EMBL" id="KIJ44909.1"/>
    </source>
</evidence>
<feature type="compositionally biased region" description="Basic and acidic residues" evidence="1">
    <location>
        <begin position="111"/>
        <end position="123"/>
    </location>
</feature>
<dbReference type="OrthoDB" id="3224221at2759"/>